<keyword evidence="7" id="KW-1185">Reference proteome</keyword>
<reference evidence="6" key="1">
    <citation type="journal article" date="2024" name="Nature">
        <title>Anoxygenic phototroph of the Chloroflexota uses a type I reaction centre.</title>
        <authorList>
            <person name="Tsuji J.M."/>
            <person name="Shaw N.A."/>
            <person name="Nagashima S."/>
            <person name="Venkiteswaran J.J."/>
            <person name="Schiff S.L."/>
            <person name="Watanabe T."/>
            <person name="Fukui M."/>
            <person name="Hanada S."/>
            <person name="Tank M."/>
            <person name="Neufeld J.D."/>
        </authorList>
    </citation>
    <scope>NUCLEOTIDE SEQUENCE</scope>
    <source>
        <strain evidence="6">L227-S17</strain>
    </source>
</reference>
<protein>
    <submittedName>
        <fullName evidence="6">Glycosyltransferase family 2 protein</fullName>
    </submittedName>
</protein>
<evidence type="ECO:0000313" key="7">
    <source>
        <dbReference type="Proteomes" id="UP001431572"/>
    </source>
</evidence>
<proteinExistence type="inferred from homology"/>
<evidence type="ECO:0000256" key="2">
    <source>
        <dbReference type="ARBA" id="ARBA00006739"/>
    </source>
</evidence>
<comment type="similarity">
    <text evidence="2">Belongs to the glycosyltransferase 2 family.</text>
</comment>
<dbReference type="PANTHER" id="PTHR43179">
    <property type="entry name" value="RHAMNOSYLTRANSFERASE WBBL"/>
    <property type="match status" value="1"/>
</dbReference>
<keyword evidence="4" id="KW-0808">Transferase</keyword>
<dbReference type="Proteomes" id="UP001431572">
    <property type="component" value="Chromosome 1"/>
</dbReference>
<gene>
    <name evidence="6" type="ORF">OZ401_000034</name>
</gene>
<feature type="domain" description="Glycosyltransferase 2-like" evidence="5">
    <location>
        <begin position="6"/>
        <end position="177"/>
    </location>
</feature>
<sequence length="321" mass="36106">MSFTYSIIIPNYNGAKLLGACLESISAQTLQPLETIVVDDASNDNSIDYLSENYSWVRLIKRERNGGFTAACNSGFDKAKGDVMILFNNDAEAAPGWLEAIDHALQQRPEIDIVACKIMLRDRPNVFHAAGDFYRRNGVPGNRGVWEEDKGQFDKAEEIFGPCGAAAAYKREALDEVRRDNEDGKVLDESLYMYLEDVDLNLRMHLRGKRCLYVPDALVYHQLSATGGGKRAAYQCGRNFLLVAVKDLPSGVLQQCLPGIIKAQLGYALTSLRLIKLDTERARLKGQWHSLKALPRTLRQRKRVQASCRVSRNYFEKLLQD</sequence>
<dbReference type="InterPro" id="IPR029044">
    <property type="entry name" value="Nucleotide-diphossugar_trans"/>
</dbReference>
<evidence type="ECO:0000256" key="4">
    <source>
        <dbReference type="ARBA" id="ARBA00022679"/>
    </source>
</evidence>
<evidence type="ECO:0000256" key="1">
    <source>
        <dbReference type="ARBA" id="ARBA00004776"/>
    </source>
</evidence>
<dbReference type="RefSeq" id="WP_341468683.1">
    <property type="nucleotide sequence ID" value="NZ_CP128399.1"/>
</dbReference>
<keyword evidence="3" id="KW-0328">Glycosyltransferase</keyword>
<evidence type="ECO:0000259" key="5">
    <source>
        <dbReference type="Pfam" id="PF00535"/>
    </source>
</evidence>
<dbReference type="PANTHER" id="PTHR43179:SF12">
    <property type="entry name" value="GALACTOFURANOSYLTRANSFERASE GLFT2"/>
    <property type="match status" value="1"/>
</dbReference>
<dbReference type="InterPro" id="IPR001173">
    <property type="entry name" value="Glyco_trans_2-like"/>
</dbReference>
<dbReference type="Gene3D" id="3.90.550.10">
    <property type="entry name" value="Spore Coat Polysaccharide Biosynthesis Protein SpsA, Chain A"/>
    <property type="match status" value="1"/>
</dbReference>
<accession>A0ABY9B0W8</accession>
<name>A0ABY9B0W8_9CHLR</name>
<dbReference type="EMBL" id="CP128399">
    <property type="protein sequence ID" value="WJW66789.1"/>
    <property type="molecule type" value="Genomic_DNA"/>
</dbReference>
<dbReference type="SUPFAM" id="SSF53448">
    <property type="entry name" value="Nucleotide-diphospho-sugar transferases"/>
    <property type="match status" value="1"/>
</dbReference>
<dbReference type="CDD" id="cd04186">
    <property type="entry name" value="GT_2_like_c"/>
    <property type="match status" value="1"/>
</dbReference>
<dbReference type="Pfam" id="PF00535">
    <property type="entry name" value="Glycos_transf_2"/>
    <property type="match status" value="1"/>
</dbReference>
<evidence type="ECO:0000256" key="3">
    <source>
        <dbReference type="ARBA" id="ARBA00022676"/>
    </source>
</evidence>
<comment type="pathway">
    <text evidence="1">Cell wall biogenesis; cell wall polysaccharide biosynthesis.</text>
</comment>
<organism evidence="6 7">
    <name type="scientific">Candidatus Chlorohelix allophototropha</name>
    <dbReference type="NCBI Taxonomy" id="3003348"/>
    <lineage>
        <taxon>Bacteria</taxon>
        <taxon>Bacillati</taxon>
        <taxon>Chloroflexota</taxon>
        <taxon>Chloroflexia</taxon>
        <taxon>Candidatus Chloroheliales</taxon>
        <taxon>Candidatus Chloroheliaceae</taxon>
        <taxon>Candidatus Chlorohelix</taxon>
    </lineage>
</organism>
<evidence type="ECO:0000313" key="6">
    <source>
        <dbReference type="EMBL" id="WJW66789.1"/>
    </source>
</evidence>